<gene>
    <name evidence="1" type="ORF">BTN92_12075</name>
</gene>
<organism evidence="1 2">
    <name type="scientific">Enterococcus mundtii</name>
    <dbReference type="NCBI Taxonomy" id="53346"/>
    <lineage>
        <taxon>Bacteria</taxon>
        <taxon>Bacillati</taxon>
        <taxon>Bacillota</taxon>
        <taxon>Bacilli</taxon>
        <taxon>Lactobacillales</taxon>
        <taxon>Enterococcaceae</taxon>
        <taxon>Enterococcus</taxon>
    </lineage>
</organism>
<reference evidence="1 2" key="1">
    <citation type="submission" date="2016-12" db="EMBL/GenBank/DDBJ databases">
        <authorList>
            <person name="Song W.-J."/>
            <person name="Kurnit D.M."/>
        </authorList>
    </citation>
    <scope>NUCLEOTIDE SEQUENCE [LARGE SCALE GENOMIC DNA]</scope>
    <source>
        <strain evidence="1 2">CGB1038-1_S1</strain>
    </source>
</reference>
<evidence type="ECO:0000313" key="2">
    <source>
        <dbReference type="Proteomes" id="UP000189299"/>
    </source>
</evidence>
<dbReference type="Proteomes" id="UP000189299">
    <property type="component" value="Unassembled WGS sequence"/>
</dbReference>
<evidence type="ECO:0000313" key="1">
    <source>
        <dbReference type="EMBL" id="ONN41888.1"/>
    </source>
</evidence>
<dbReference type="AlphaFoldDB" id="A0A1V2UEY4"/>
<dbReference type="RefSeq" id="WP_077151881.1">
    <property type="nucleotide sequence ID" value="NZ_CABMMO010000012.1"/>
</dbReference>
<comment type="caution">
    <text evidence="1">The sequence shown here is derived from an EMBL/GenBank/DDBJ whole genome shotgun (WGS) entry which is preliminary data.</text>
</comment>
<dbReference type="EMBL" id="MSTR01000012">
    <property type="protein sequence ID" value="ONN41888.1"/>
    <property type="molecule type" value="Genomic_DNA"/>
</dbReference>
<sequence length="69" mass="8173">MELSKEQKALLNRMLRVLKEDISIRAIIDTFDDRRKDKKDPSNTMSDEDFWKTILVFIEQTQLSTEIAN</sequence>
<proteinExistence type="predicted"/>
<name>A0A1V2UEY4_ENTMU</name>
<protein>
    <submittedName>
        <fullName evidence="1">Uncharacterized protein</fullName>
    </submittedName>
</protein>
<accession>A0A1V2UEY4</accession>